<dbReference type="EMBL" id="BMVW01000002">
    <property type="protein sequence ID" value="GGY98918.1"/>
    <property type="molecule type" value="Genomic_DNA"/>
</dbReference>
<reference evidence="3" key="2">
    <citation type="submission" date="2020-09" db="EMBL/GenBank/DDBJ databases">
        <authorList>
            <person name="Sun Q."/>
            <person name="Ohkuma M."/>
        </authorList>
    </citation>
    <scope>NUCLEOTIDE SEQUENCE</scope>
    <source>
        <strain evidence="3">JCM 4815</strain>
    </source>
</reference>
<protein>
    <recommendedName>
        <fullName evidence="2">Superoxide dismutase copper/zinc binding domain-containing protein</fullName>
    </recommendedName>
</protein>
<feature type="domain" description="Superoxide dismutase copper/zinc binding" evidence="2">
    <location>
        <begin position="62"/>
        <end position="176"/>
    </location>
</feature>
<accession>A0A918PC49</accession>
<evidence type="ECO:0000313" key="4">
    <source>
        <dbReference type="Proteomes" id="UP000622166"/>
    </source>
</evidence>
<gene>
    <name evidence="3" type="ORF">GCM10010365_17000</name>
</gene>
<name>A0A918PC49_9ACTN</name>
<keyword evidence="4" id="KW-1185">Reference proteome</keyword>
<evidence type="ECO:0000256" key="1">
    <source>
        <dbReference type="ARBA" id="ARBA00010457"/>
    </source>
</evidence>
<dbReference type="Proteomes" id="UP000622166">
    <property type="component" value="Unassembled WGS sequence"/>
</dbReference>
<dbReference type="InterPro" id="IPR036423">
    <property type="entry name" value="SOD-like_Cu/Zn_dom_sf"/>
</dbReference>
<dbReference type="Gene3D" id="2.60.40.200">
    <property type="entry name" value="Superoxide dismutase, copper/zinc binding domain"/>
    <property type="match status" value="1"/>
</dbReference>
<reference evidence="3" key="1">
    <citation type="journal article" date="2014" name="Int. J. Syst. Evol. Microbiol.">
        <title>Complete genome sequence of Corynebacterium casei LMG S-19264T (=DSM 44701T), isolated from a smear-ripened cheese.</title>
        <authorList>
            <consortium name="US DOE Joint Genome Institute (JGI-PGF)"/>
            <person name="Walter F."/>
            <person name="Albersmeier A."/>
            <person name="Kalinowski J."/>
            <person name="Ruckert C."/>
        </authorList>
    </citation>
    <scope>NUCLEOTIDE SEQUENCE</scope>
    <source>
        <strain evidence="3">JCM 4815</strain>
    </source>
</reference>
<organism evidence="3 4">
    <name type="scientific">Streptomyces poonensis</name>
    <dbReference type="NCBI Taxonomy" id="68255"/>
    <lineage>
        <taxon>Bacteria</taxon>
        <taxon>Bacillati</taxon>
        <taxon>Actinomycetota</taxon>
        <taxon>Actinomycetes</taxon>
        <taxon>Kitasatosporales</taxon>
        <taxon>Streptomycetaceae</taxon>
        <taxon>Streptomyces</taxon>
    </lineage>
</organism>
<comment type="similarity">
    <text evidence="1">Belongs to the Cu-Zn superoxide dismutase family.</text>
</comment>
<proteinExistence type="inferred from homology"/>
<comment type="caution">
    <text evidence="3">The sequence shown here is derived from an EMBL/GenBank/DDBJ whole genome shotgun (WGS) entry which is preliminary data.</text>
</comment>
<dbReference type="Pfam" id="PF00080">
    <property type="entry name" value="Sod_Cu"/>
    <property type="match status" value="1"/>
</dbReference>
<dbReference type="GO" id="GO:0046872">
    <property type="term" value="F:metal ion binding"/>
    <property type="evidence" value="ECO:0007669"/>
    <property type="project" value="InterPro"/>
</dbReference>
<dbReference type="SUPFAM" id="SSF49329">
    <property type="entry name" value="Cu,Zn superoxide dismutase-like"/>
    <property type="match status" value="1"/>
</dbReference>
<dbReference type="RefSeq" id="WP_189856895.1">
    <property type="nucleotide sequence ID" value="NZ_BMVW01000002.1"/>
</dbReference>
<evidence type="ECO:0000313" key="3">
    <source>
        <dbReference type="EMBL" id="GGY98918.1"/>
    </source>
</evidence>
<dbReference type="AlphaFoldDB" id="A0A918PC49"/>
<sequence>MSVIATTFLAVAVASFPTGGTHHPSVVVHERFGVSSEAAVTYDRSSVPKGSRIVVAEWLNRDGTTTFDIGLKGLDPNRTYGAHVHIKPCGPKPEDAGPHYQNVVDPKQPSVDPAYANRKNEVWLDFTTDSDGDGGARSTVDWRLRSSKARSVVIHEHATMTAPGHAGMAGDRLACVTVPFE</sequence>
<dbReference type="InterPro" id="IPR001424">
    <property type="entry name" value="SOD_Cu_Zn_dom"/>
</dbReference>
<evidence type="ECO:0000259" key="2">
    <source>
        <dbReference type="Pfam" id="PF00080"/>
    </source>
</evidence>
<dbReference type="GO" id="GO:0006801">
    <property type="term" value="P:superoxide metabolic process"/>
    <property type="evidence" value="ECO:0007669"/>
    <property type="project" value="InterPro"/>
</dbReference>